<dbReference type="RefSeq" id="XP_070921836.1">
    <property type="nucleotide sequence ID" value="XM_071065735.1"/>
</dbReference>
<feature type="region of interest" description="Disordered" evidence="1">
    <location>
        <begin position="338"/>
        <end position="360"/>
    </location>
</feature>
<dbReference type="EMBL" id="BAAFSV010000006">
    <property type="protein sequence ID" value="GAB1320106.1"/>
    <property type="molecule type" value="Genomic_DNA"/>
</dbReference>
<feature type="region of interest" description="Disordered" evidence="1">
    <location>
        <begin position="133"/>
        <end position="291"/>
    </location>
</feature>
<comment type="caution">
    <text evidence="2">The sequence shown here is derived from an EMBL/GenBank/DDBJ whole genome shotgun (WGS) entry which is preliminary data.</text>
</comment>
<reference evidence="2 3" key="1">
    <citation type="submission" date="2024-09" db="EMBL/GenBank/DDBJ databases">
        <title>Itraconazole resistance in Madurella fahalii resulting from another homologue of gene encoding cytochrome P450 14-alpha sterol demethylase (CYP51).</title>
        <authorList>
            <person name="Yoshioka I."/>
            <person name="Fahal A.H."/>
            <person name="Kaneko S."/>
            <person name="Yaguchi T."/>
        </authorList>
    </citation>
    <scope>NUCLEOTIDE SEQUENCE [LARGE SCALE GENOMIC DNA]</scope>
    <source>
        <strain evidence="2 3">IFM 68171</strain>
    </source>
</reference>
<keyword evidence="3" id="KW-1185">Reference proteome</keyword>
<feature type="compositionally biased region" description="Basic residues" evidence="1">
    <location>
        <begin position="551"/>
        <end position="561"/>
    </location>
</feature>
<dbReference type="GeneID" id="98181058"/>
<protein>
    <submittedName>
        <fullName evidence="2">Uncharacterized protein</fullName>
    </submittedName>
</protein>
<gene>
    <name evidence="2" type="ORF">MFIFM68171_10316</name>
</gene>
<evidence type="ECO:0000256" key="1">
    <source>
        <dbReference type="SAM" id="MobiDB-lite"/>
    </source>
</evidence>
<evidence type="ECO:0000313" key="3">
    <source>
        <dbReference type="Proteomes" id="UP001628179"/>
    </source>
</evidence>
<feature type="compositionally biased region" description="Low complexity" evidence="1">
    <location>
        <begin position="345"/>
        <end position="355"/>
    </location>
</feature>
<feature type="compositionally biased region" description="Pro residues" evidence="1">
    <location>
        <begin position="279"/>
        <end position="289"/>
    </location>
</feature>
<proteinExistence type="predicted"/>
<sequence length="570" mass="59931">MAPATSLSLMDLRAQIVENCQFFSRSDATISLVIAKEPLGSFKAIVLRAEAGIRGALLSETAPFVYDAVLALHVKSAEAVQNYIANNGFAPVPSVKSRFKQGGSHEDEGNSDAASVSSTVTVDDCESLSDNETVSVTSVCRTKHQNHRKAGRSTKRRSRQPRSPSPFSRSVESESEDDFDFERARGIPPLPIRRPPFFNGFSPGTIRPGGYAPHPRLQHNKHRSFPALSSMGTTPAPAPPFPSATPSSSTSTSPATNPPPSYHLLGMGHAGANTVTSLPPQPPKPPAAAPVPAAVPVMATAPMPTLPPHFNPNPTITNPQQPHLIDTILLIHWRRPRDHHHHHNNNNNNSSSSSNALSTHRAALQQLPSPLTVRRLQDAALAYVRRQPEHHKDMLLLHLHTKNNSTWQLRAVVKKLVVSSGGGGGAGGGEEEYDLSGYGGGADLTRLVAAGKGKGNGELPRVEVEVFGCESPAQAVGAMGMSPPPAAGSGARSGSGSSGSGPRSGITRQAGGMFPSGRGAPPPPPSGVVGMRMGVGAGVSGVSKLPAPAVGRHHAHQTGSRHPHDQRQDC</sequence>
<feature type="compositionally biased region" description="Low complexity" evidence="1">
    <location>
        <begin position="161"/>
        <end position="170"/>
    </location>
</feature>
<feature type="region of interest" description="Disordered" evidence="1">
    <location>
        <begin position="477"/>
        <end position="570"/>
    </location>
</feature>
<feature type="compositionally biased region" description="Basic residues" evidence="1">
    <location>
        <begin position="141"/>
        <end position="160"/>
    </location>
</feature>
<dbReference type="Proteomes" id="UP001628179">
    <property type="component" value="Unassembled WGS sequence"/>
</dbReference>
<name>A0ABQ0GQU6_9PEZI</name>
<organism evidence="2 3">
    <name type="scientific">Madurella fahalii</name>
    <dbReference type="NCBI Taxonomy" id="1157608"/>
    <lineage>
        <taxon>Eukaryota</taxon>
        <taxon>Fungi</taxon>
        <taxon>Dikarya</taxon>
        <taxon>Ascomycota</taxon>
        <taxon>Pezizomycotina</taxon>
        <taxon>Sordariomycetes</taxon>
        <taxon>Sordariomycetidae</taxon>
        <taxon>Sordariales</taxon>
        <taxon>Sordariales incertae sedis</taxon>
        <taxon>Madurella</taxon>
    </lineage>
</organism>
<feature type="region of interest" description="Disordered" evidence="1">
    <location>
        <begin position="98"/>
        <end position="118"/>
    </location>
</feature>
<feature type="compositionally biased region" description="Low complexity" evidence="1">
    <location>
        <begin position="244"/>
        <end position="255"/>
    </location>
</feature>
<accession>A0ABQ0GQU6</accession>
<evidence type="ECO:0000313" key="2">
    <source>
        <dbReference type="EMBL" id="GAB1320106.1"/>
    </source>
</evidence>
<feature type="compositionally biased region" description="Low complexity" evidence="1">
    <location>
        <begin position="477"/>
        <end position="490"/>
    </location>
</feature>